<dbReference type="GO" id="GO:0051607">
    <property type="term" value="P:defense response to virus"/>
    <property type="evidence" value="ECO:0007669"/>
    <property type="project" value="UniProtKB-UniRule"/>
</dbReference>
<keyword evidence="7 9" id="KW-0238">DNA-binding</keyword>
<dbReference type="GO" id="GO:0043571">
    <property type="term" value="P:maintenance of CRISPR repeat elements"/>
    <property type="evidence" value="ECO:0007669"/>
    <property type="project" value="UniProtKB-UniRule"/>
</dbReference>
<dbReference type="KEGG" id="thb:N186_03625"/>
<sequence length="325" mass="36973">MKTLILKGYGTTLRTRKGLLVVENKDRRQELSPGDIDQVLILSGGVSVTSRAVRLLVSHGVDIVFLDQRGYPVGRIYPPFINKTVQTRRAQYEAYNSQKRWDIVYSFLYAKIKNQAGLLRYFAKSREEPRLREGALEIEMQLDKLPLALGDPQRVINFEAQLARIYWGFVVELVPSDVHFDGRDPEALDPFNVSLNYLYAVLYSDCWKGLVLAGLDPYAGFLHADRSGKESLVYDYSEMFKQVAVDRLLIKMFFSGWRPDIDNGLLSRSSRSALLQGYKDSMQARARTSDGEAATLEQFVKTYAVKLASFVRGEVPGYRGFIAQW</sequence>
<dbReference type="PANTHER" id="PTHR34353">
    <property type="entry name" value="CRISPR-ASSOCIATED ENDONUCLEASE CAS1 1"/>
    <property type="match status" value="1"/>
</dbReference>
<dbReference type="GO" id="GO:0016787">
    <property type="term" value="F:hydrolase activity"/>
    <property type="evidence" value="ECO:0007669"/>
    <property type="project" value="UniProtKB-KW"/>
</dbReference>
<proteinExistence type="inferred from homology"/>
<dbReference type="GO" id="GO:0046872">
    <property type="term" value="F:metal ion binding"/>
    <property type="evidence" value="ECO:0007669"/>
    <property type="project" value="UniProtKB-UniRule"/>
</dbReference>
<comment type="cofactor">
    <cofactor evidence="9">
        <name>Mg(2+)</name>
        <dbReference type="ChEBI" id="CHEBI:18420"/>
    </cofactor>
    <cofactor evidence="9">
        <name>Mn(2+)</name>
        <dbReference type="ChEBI" id="CHEBI:29035"/>
    </cofactor>
</comment>
<keyword evidence="2 9" id="KW-0479">Metal-binding</keyword>
<dbReference type="InterPro" id="IPR042206">
    <property type="entry name" value="CRISPR-assoc_Cas1_C"/>
</dbReference>
<keyword evidence="3 9" id="KW-0255">Endonuclease</keyword>
<dbReference type="OrthoDB" id="2216at2157"/>
<organism evidence="10 11">
    <name type="scientific">Thermofilum adornatum</name>
    <dbReference type="NCBI Taxonomy" id="1365176"/>
    <lineage>
        <taxon>Archaea</taxon>
        <taxon>Thermoproteota</taxon>
        <taxon>Thermoprotei</taxon>
        <taxon>Thermofilales</taxon>
        <taxon>Thermofilaceae</taxon>
        <taxon>Thermofilum</taxon>
    </lineage>
</organism>
<protein>
    <recommendedName>
        <fullName evidence="9">CRISPR-associated endonuclease Cas1</fullName>
        <ecNumber evidence="9">3.1.-.-</ecNumber>
    </recommendedName>
</protein>
<evidence type="ECO:0000256" key="4">
    <source>
        <dbReference type="ARBA" id="ARBA00022801"/>
    </source>
</evidence>
<evidence type="ECO:0000256" key="1">
    <source>
        <dbReference type="ARBA" id="ARBA00022722"/>
    </source>
</evidence>
<evidence type="ECO:0000256" key="7">
    <source>
        <dbReference type="ARBA" id="ARBA00023125"/>
    </source>
</evidence>
<evidence type="ECO:0000256" key="5">
    <source>
        <dbReference type="ARBA" id="ARBA00022842"/>
    </source>
</evidence>
<evidence type="ECO:0000256" key="6">
    <source>
        <dbReference type="ARBA" id="ARBA00023118"/>
    </source>
</evidence>
<dbReference type="PANTHER" id="PTHR34353:SF2">
    <property type="entry name" value="CRISPR-ASSOCIATED ENDONUCLEASE CAS1 1"/>
    <property type="match status" value="1"/>
</dbReference>
<dbReference type="EC" id="3.1.-.-" evidence="9"/>
<keyword evidence="1 9" id="KW-0540">Nuclease</keyword>
<evidence type="ECO:0000256" key="8">
    <source>
        <dbReference type="ARBA" id="ARBA00023211"/>
    </source>
</evidence>
<reference evidence="10 11" key="1">
    <citation type="journal article" date="2013" name="Genome Announc.">
        <title>Complete Genomic Sequence of 'Thermofilum adornatus' Strain 1910bT, a Hyperthermophilic Anaerobic Organotrophic Crenarchaeon.</title>
        <authorList>
            <person name="Dominova I.N."/>
            <person name="Kublanov I.V."/>
            <person name="Podosokorskaya O.A."/>
            <person name="Derbikova K.S."/>
            <person name="Patrushev M.V."/>
            <person name="Toshchakov S.V."/>
        </authorList>
    </citation>
    <scope>NUCLEOTIDE SEQUENCE [LARGE SCALE GENOMIC DNA]</scope>
    <source>
        <strain evidence="11">1910b</strain>
    </source>
</reference>
<dbReference type="EMBL" id="CP006646">
    <property type="protein sequence ID" value="AGT35087.1"/>
    <property type="molecule type" value="Genomic_DNA"/>
</dbReference>
<dbReference type="GeneID" id="16573370"/>
<keyword evidence="5 9" id="KW-0460">Magnesium</keyword>
<comment type="subunit">
    <text evidence="9">Homodimer, forms a heterotetramer with a Cas2 homodimer.</text>
</comment>
<evidence type="ECO:0000256" key="2">
    <source>
        <dbReference type="ARBA" id="ARBA00022723"/>
    </source>
</evidence>
<dbReference type="InterPro" id="IPR042211">
    <property type="entry name" value="CRISPR-assoc_Cas1_N"/>
</dbReference>
<feature type="binding site" evidence="9">
    <location>
        <position position="159"/>
    </location>
    <ligand>
        <name>Mn(2+)</name>
        <dbReference type="ChEBI" id="CHEBI:29035"/>
    </ligand>
</feature>
<comment type="function">
    <text evidence="9">CRISPR (clustered regularly interspaced short palindromic repeat), is an adaptive immune system that provides protection against mobile genetic elements (viruses, transposable elements and conjugative plasmids). CRISPR clusters contain spacers, sequences complementary to antecedent mobile elements, and target invading nucleic acids. CRISPR clusters are transcribed and processed into CRISPR RNA (crRNA). Acts as a dsDNA endonuclease. Involved in the integration of spacer DNA into the CRISPR cassette.</text>
</comment>
<gene>
    <name evidence="9" type="primary">cas1</name>
    <name evidence="10" type="ORF">N186_03625</name>
</gene>
<name>S6A5H5_9CREN</name>
<feature type="binding site" evidence="9">
    <location>
        <position position="223"/>
    </location>
    <ligand>
        <name>Mn(2+)</name>
        <dbReference type="ChEBI" id="CHEBI:29035"/>
    </ligand>
</feature>
<feature type="binding site" evidence="9">
    <location>
        <position position="238"/>
    </location>
    <ligand>
        <name>Mn(2+)</name>
        <dbReference type="ChEBI" id="CHEBI:29035"/>
    </ligand>
</feature>
<dbReference type="Gene3D" id="3.100.10.20">
    <property type="entry name" value="CRISPR-associated endonuclease Cas1, N-terminal domain"/>
    <property type="match status" value="1"/>
</dbReference>
<dbReference type="Gene3D" id="1.20.120.920">
    <property type="entry name" value="CRISPR-associated endonuclease Cas1, C-terminal domain"/>
    <property type="match status" value="1"/>
</dbReference>
<dbReference type="RefSeq" id="WP_020962392.1">
    <property type="nucleotide sequence ID" value="NC_022093.1"/>
</dbReference>
<keyword evidence="8 9" id="KW-0464">Manganese</keyword>
<dbReference type="HAMAP" id="MF_01470">
    <property type="entry name" value="Cas1"/>
    <property type="match status" value="1"/>
</dbReference>
<accession>S6A5H5</accession>
<dbReference type="GO" id="GO:0003677">
    <property type="term" value="F:DNA binding"/>
    <property type="evidence" value="ECO:0007669"/>
    <property type="project" value="UniProtKB-KW"/>
</dbReference>
<dbReference type="PATRIC" id="fig|1365176.7.peg.705"/>
<dbReference type="NCBIfam" id="TIGR00287">
    <property type="entry name" value="cas1"/>
    <property type="match status" value="1"/>
</dbReference>
<dbReference type="eggNOG" id="arCOG01452">
    <property type="taxonomic scope" value="Archaea"/>
</dbReference>
<dbReference type="Proteomes" id="UP000015543">
    <property type="component" value="Chromosome"/>
</dbReference>
<evidence type="ECO:0000256" key="3">
    <source>
        <dbReference type="ARBA" id="ARBA00022759"/>
    </source>
</evidence>
<keyword evidence="11" id="KW-1185">Reference proteome</keyword>
<comment type="similarity">
    <text evidence="9">Belongs to the CRISPR-associated endonuclease Cas1 family.</text>
</comment>
<keyword evidence="6 9" id="KW-0051">Antiviral defense</keyword>
<dbReference type="AlphaFoldDB" id="S6A5H5"/>
<evidence type="ECO:0000313" key="11">
    <source>
        <dbReference type="Proteomes" id="UP000015543"/>
    </source>
</evidence>
<dbReference type="CDD" id="cd09634">
    <property type="entry name" value="Cas1_I-II-III"/>
    <property type="match status" value="1"/>
</dbReference>
<dbReference type="HOGENOM" id="CLU_052779_0_0_2"/>
<dbReference type="InterPro" id="IPR002729">
    <property type="entry name" value="CRISPR-assoc_Cas1"/>
</dbReference>
<dbReference type="InterPro" id="IPR050646">
    <property type="entry name" value="Cas1"/>
</dbReference>
<evidence type="ECO:0000313" key="10">
    <source>
        <dbReference type="EMBL" id="AGT35087.1"/>
    </source>
</evidence>
<dbReference type="GO" id="GO:0004519">
    <property type="term" value="F:endonuclease activity"/>
    <property type="evidence" value="ECO:0007669"/>
    <property type="project" value="UniProtKB-UniRule"/>
</dbReference>
<keyword evidence="4 9" id="KW-0378">Hydrolase</keyword>
<evidence type="ECO:0000256" key="9">
    <source>
        <dbReference type="HAMAP-Rule" id="MF_01470"/>
    </source>
</evidence>
<dbReference type="Pfam" id="PF01867">
    <property type="entry name" value="Cas_Cas1"/>
    <property type="match status" value="1"/>
</dbReference>